<gene>
    <name evidence="2" type="ORF">HDF12_004309</name>
</gene>
<dbReference type="InterPro" id="IPR028943">
    <property type="entry name" value="ZorC_EH_Signature_dom"/>
</dbReference>
<name>A0A7Y9TCA7_9BACT</name>
<evidence type="ECO:0000313" key="2">
    <source>
        <dbReference type="EMBL" id="NYF53910.1"/>
    </source>
</evidence>
<sequence length="445" mass="50380">MSLLDALQSLATLPRDISLTSLSKECDAAFELKRLDAAVTVLKAKAAAIRPPDPARIERLIARFKHADQDLDGFEPGEVRLLAWNNEMLLNPRFRSQLAERVRSGVVKPNLLILSQVYFGNWGQHAEHELFEQMLRILANQQGGFTPMLQLYKEKANSIFSSTADVFLSRLSAAEDRSLAGLLERWGVSTTSPLASAVLTAYIKQQLTEIDNGRVGNLDGLLATLQLPLVMLATFQLAIASLILSPHTDRNDSFRKRVEAFVLDHPRLGDPRLPQNVPKWTGIEPAAQRKFRTWRATKDLVFFFKSVLPDGKDPHGRKDFWLRYVDQVVDSVVALCPSDLQRLRTSLSLERVHHCRIQENQAISCFLMRFKGAREDFIVAEFSNVGKARIFYYDRLLERIGDINRPEFKLRELKSDEGLAISFSHMSNWQSKVRSTLAQIGIRAS</sequence>
<dbReference type="AlphaFoldDB" id="A0A7Y9TCA7"/>
<dbReference type="Pfam" id="PF15611">
    <property type="entry name" value="EH_Signature"/>
    <property type="match status" value="1"/>
</dbReference>
<reference evidence="2 3" key="1">
    <citation type="submission" date="2020-07" db="EMBL/GenBank/DDBJ databases">
        <title>Genomic Encyclopedia of Type Strains, Phase IV (KMG-V): Genome sequencing to study the core and pangenomes of soil and plant-associated prokaryotes.</title>
        <authorList>
            <person name="Whitman W."/>
        </authorList>
    </citation>
    <scope>NUCLEOTIDE SEQUENCE [LARGE SCALE GENOMIC DNA]</scope>
    <source>
        <strain evidence="2 3">M8UP30</strain>
    </source>
</reference>
<dbReference type="Proteomes" id="UP000534186">
    <property type="component" value="Unassembled WGS sequence"/>
</dbReference>
<proteinExistence type="predicted"/>
<evidence type="ECO:0000313" key="3">
    <source>
        <dbReference type="Proteomes" id="UP000534186"/>
    </source>
</evidence>
<feature type="domain" description="Zorya protein ZorC EH" evidence="1">
    <location>
        <begin position="33"/>
        <end position="435"/>
    </location>
</feature>
<organism evidence="2 3">
    <name type="scientific">Tunturiibacter lichenicola</name>
    <dbReference type="NCBI Taxonomy" id="2051959"/>
    <lineage>
        <taxon>Bacteria</taxon>
        <taxon>Pseudomonadati</taxon>
        <taxon>Acidobacteriota</taxon>
        <taxon>Terriglobia</taxon>
        <taxon>Terriglobales</taxon>
        <taxon>Acidobacteriaceae</taxon>
        <taxon>Tunturiibacter</taxon>
    </lineage>
</organism>
<comment type="caution">
    <text evidence="2">The sequence shown here is derived from an EMBL/GenBank/DDBJ whole genome shotgun (WGS) entry which is preliminary data.</text>
</comment>
<protein>
    <recommendedName>
        <fullName evidence="1">Zorya protein ZorC EH domain-containing protein</fullName>
    </recommendedName>
</protein>
<evidence type="ECO:0000259" key="1">
    <source>
        <dbReference type="Pfam" id="PF15611"/>
    </source>
</evidence>
<dbReference type="EMBL" id="JACCCV010000002">
    <property type="protein sequence ID" value="NYF53910.1"/>
    <property type="molecule type" value="Genomic_DNA"/>
</dbReference>
<accession>A0A7Y9TCA7</accession>